<dbReference type="GO" id="GO:0005737">
    <property type="term" value="C:cytoplasm"/>
    <property type="evidence" value="ECO:0007669"/>
    <property type="project" value="UniProtKB-SubCell"/>
</dbReference>
<dbReference type="RefSeq" id="WP_106588260.1">
    <property type="nucleotide sequence ID" value="NZ_PYAV01000005.1"/>
</dbReference>
<gene>
    <name evidence="11" type="ORF">B0H94_10582</name>
</gene>
<comment type="subcellular location">
    <subcellularLocation>
        <location evidence="1">Cytoplasm</location>
    </subcellularLocation>
</comment>
<evidence type="ECO:0000256" key="3">
    <source>
        <dbReference type="ARBA" id="ARBA00019010"/>
    </source>
</evidence>
<evidence type="ECO:0000256" key="6">
    <source>
        <dbReference type="ARBA" id="ARBA00022723"/>
    </source>
</evidence>
<dbReference type="InterPro" id="IPR027417">
    <property type="entry name" value="P-loop_NTPase"/>
</dbReference>
<dbReference type="SUPFAM" id="SSF52540">
    <property type="entry name" value="P-loop containing nucleoside triphosphate hydrolases"/>
    <property type="match status" value="1"/>
</dbReference>
<evidence type="ECO:0000313" key="11">
    <source>
        <dbReference type="EMBL" id="PSL46929.1"/>
    </source>
</evidence>
<comment type="caution">
    <text evidence="11">The sequence shown here is derived from an EMBL/GenBank/DDBJ whole genome shotgun (WGS) entry which is preliminary data.</text>
</comment>
<evidence type="ECO:0000256" key="5">
    <source>
        <dbReference type="ARBA" id="ARBA00022694"/>
    </source>
</evidence>
<accession>A0A2P8HL35</accession>
<dbReference type="OrthoDB" id="9815896at2"/>
<dbReference type="Proteomes" id="UP000242310">
    <property type="component" value="Unassembled WGS sequence"/>
</dbReference>
<keyword evidence="4" id="KW-0963">Cytoplasm</keyword>
<proteinExistence type="inferred from homology"/>
<reference evidence="11 12" key="1">
    <citation type="submission" date="2018-03" db="EMBL/GenBank/DDBJ databases">
        <title>Genomic Encyclopedia of Type Strains, Phase III (KMG-III): the genomes of soil and plant-associated and newly described type strains.</title>
        <authorList>
            <person name="Whitman W."/>
        </authorList>
    </citation>
    <scope>NUCLEOTIDE SEQUENCE [LARGE SCALE GENOMIC DNA]</scope>
    <source>
        <strain evidence="11 12">CGMCC 1.07653</strain>
    </source>
</reference>
<dbReference type="InterPro" id="IPR003442">
    <property type="entry name" value="T6A_TsaE"/>
</dbReference>
<keyword evidence="6" id="KW-0479">Metal-binding</keyword>
<name>A0A2P8HL35_9BACI</name>
<protein>
    <recommendedName>
        <fullName evidence="3">tRNA threonylcarbamoyladenosine biosynthesis protein TsaE</fullName>
    </recommendedName>
    <alternativeName>
        <fullName evidence="10">t(6)A37 threonylcarbamoyladenosine biosynthesis protein TsaE</fullName>
    </alternativeName>
</protein>
<evidence type="ECO:0000313" key="12">
    <source>
        <dbReference type="Proteomes" id="UP000242310"/>
    </source>
</evidence>
<dbReference type="PANTHER" id="PTHR33540:SF2">
    <property type="entry name" value="TRNA THREONYLCARBAMOYLADENOSINE BIOSYNTHESIS PROTEIN TSAE"/>
    <property type="match status" value="1"/>
</dbReference>
<evidence type="ECO:0000256" key="9">
    <source>
        <dbReference type="ARBA" id="ARBA00022842"/>
    </source>
</evidence>
<dbReference type="EMBL" id="PYAV01000005">
    <property type="protein sequence ID" value="PSL46929.1"/>
    <property type="molecule type" value="Genomic_DNA"/>
</dbReference>
<evidence type="ECO:0000256" key="1">
    <source>
        <dbReference type="ARBA" id="ARBA00004496"/>
    </source>
</evidence>
<keyword evidence="7" id="KW-0547">Nucleotide-binding</keyword>
<evidence type="ECO:0000256" key="8">
    <source>
        <dbReference type="ARBA" id="ARBA00022840"/>
    </source>
</evidence>
<dbReference type="PANTHER" id="PTHR33540">
    <property type="entry name" value="TRNA THREONYLCARBAMOYLADENOSINE BIOSYNTHESIS PROTEIN TSAE"/>
    <property type="match status" value="1"/>
</dbReference>
<evidence type="ECO:0000256" key="4">
    <source>
        <dbReference type="ARBA" id="ARBA00022490"/>
    </source>
</evidence>
<evidence type="ECO:0000256" key="7">
    <source>
        <dbReference type="ARBA" id="ARBA00022741"/>
    </source>
</evidence>
<evidence type="ECO:0000256" key="10">
    <source>
        <dbReference type="ARBA" id="ARBA00032441"/>
    </source>
</evidence>
<organism evidence="11 12">
    <name type="scientific">Salsuginibacillus halophilus</name>
    <dbReference type="NCBI Taxonomy" id="517424"/>
    <lineage>
        <taxon>Bacteria</taxon>
        <taxon>Bacillati</taxon>
        <taxon>Bacillota</taxon>
        <taxon>Bacilli</taxon>
        <taxon>Bacillales</taxon>
        <taxon>Bacillaceae</taxon>
        <taxon>Salsuginibacillus</taxon>
    </lineage>
</organism>
<dbReference type="Pfam" id="PF02367">
    <property type="entry name" value="TsaE"/>
    <property type="match status" value="1"/>
</dbReference>
<evidence type="ECO:0000256" key="2">
    <source>
        <dbReference type="ARBA" id="ARBA00007599"/>
    </source>
</evidence>
<keyword evidence="12" id="KW-1185">Reference proteome</keyword>
<dbReference type="AlphaFoldDB" id="A0A2P8HL35"/>
<sequence length="158" mass="17748">MASFVTATASETETINFGEILASYVGPGMVFTLSGDLGAGKTHFTKGIGRGLGVKQTVNSPTFTIIKEYEGTLPLHHMDVYRLEEDSAEELGLDEYFFGEGLVVIEWAERVQDQLPKEYLAIDIERINEVERRITLTPKGQRYTELCEELHQDERTSN</sequence>
<keyword evidence="9" id="KW-0460">Magnesium</keyword>
<dbReference type="NCBIfam" id="TIGR00150">
    <property type="entry name" value="T6A_YjeE"/>
    <property type="match status" value="1"/>
</dbReference>
<keyword evidence="5" id="KW-0819">tRNA processing</keyword>
<dbReference type="GO" id="GO:0046872">
    <property type="term" value="F:metal ion binding"/>
    <property type="evidence" value="ECO:0007669"/>
    <property type="project" value="UniProtKB-KW"/>
</dbReference>
<dbReference type="GO" id="GO:0005524">
    <property type="term" value="F:ATP binding"/>
    <property type="evidence" value="ECO:0007669"/>
    <property type="project" value="UniProtKB-KW"/>
</dbReference>
<dbReference type="FunFam" id="3.40.50.300:FF:000777">
    <property type="entry name" value="tRNA (N6-adenosine(37)-N6)-threonylcarbamoyltransferase complex ATPase TsaE"/>
    <property type="match status" value="1"/>
</dbReference>
<dbReference type="Gene3D" id="3.40.50.300">
    <property type="entry name" value="P-loop containing nucleotide triphosphate hydrolases"/>
    <property type="match status" value="1"/>
</dbReference>
<comment type="similarity">
    <text evidence="2">Belongs to the TsaE family.</text>
</comment>
<keyword evidence="8" id="KW-0067">ATP-binding</keyword>
<dbReference type="GO" id="GO:0002949">
    <property type="term" value="P:tRNA threonylcarbamoyladenosine modification"/>
    <property type="evidence" value="ECO:0007669"/>
    <property type="project" value="InterPro"/>
</dbReference>